<gene>
    <name evidence="2" type="ORF">F2Q68_00044036</name>
</gene>
<evidence type="ECO:0000313" key="2">
    <source>
        <dbReference type="EMBL" id="KAF2605870.1"/>
    </source>
</evidence>
<accession>A0A8S9LCI7</accession>
<protein>
    <submittedName>
        <fullName evidence="2">Uncharacterized protein</fullName>
    </submittedName>
</protein>
<sequence>MHMEEYDEDYEEERATKYIAILDEEDKLIHHSSWKRNAPSIDRTISTSIDTQPHQKNRKRASTDIAYYPS</sequence>
<dbReference type="AlphaFoldDB" id="A0A8S9LCI7"/>
<organism evidence="2 3">
    <name type="scientific">Brassica cretica</name>
    <name type="common">Mustard</name>
    <dbReference type="NCBI Taxonomy" id="69181"/>
    <lineage>
        <taxon>Eukaryota</taxon>
        <taxon>Viridiplantae</taxon>
        <taxon>Streptophyta</taxon>
        <taxon>Embryophyta</taxon>
        <taxon>Tracheophyta</taxon>
        <taxon>Spermatophyta</taxon>
        <taxon>Magnoliopsida</taxon>
        <taxon>eudicotyledons</taxon>
        <taxon>Gunneridae</taxon>
        <taxon>Pentapetalae</taxon>
        <taxon>rosids</taxon>
        <taxon>malvids</taxon>
        <taxon>Brassicales</taxon>
        <taxon>Brassicaceae</taxon>
        <taxon>Brassiceae</taxon>
        <taxon>Brassica</taxon>
    </lineage>
</organism>
<evidence type="ECO:0000313" key="3">
    <source>
        <dbReference type="Proteomes" id="UP000712281"/>
    </source>
</evidence>
<dbReference type="EMBL" id="QGKW02000276">
    <property type="protein sequence ID" value="KAF2605870.1"/>
    <property type="molecule type" value="Genomic_DNA"/>
</dbReference>
<reference evidence="2" key="1">
    <citation type="submission" date="2019-12" db="EMBL/GenBank/DDBJ databases">
        <title>Genome sequencing and annotation of Brassica cretica.</title>
        <authorList>
            <person name="Studholme D.J."/>
            <person name="Sarris P.F."/>
        </authorList>
    </citation>
    <scope>NUCLEOTIDE SEQUENCE</scope>
    <source>
        <strain evidence="2">PFS-001/15</strain>
        <tissue evidence="2">Leaf</tissue>
    </source>
</reference>
<name>A0A8S9LCI7_BRACR</name>
<feature type="region of interest" description="Disordered" evidence="1">
    <location>
        <begin position="46"/>
        <end position="70"/>
    </location>
</feature>
<comment type="caution">
    <text evidence="2">The sequence shown here is derived from an EMBL/GenBank/DDBJ whole genome shotgun (WGS) entry which is preliminary data.</text>
</comment>
<proteinExistence type="predicted"/>
<dbReference type="Proteomes" id="UP000712281">
    <property type="component" value="Unassembled WGS sequence"/>
</dbReference>
<evidence type="ECO:0000256" key="1">
    <source>
        <dbReference type="SAM" id="MobiDB-lite"/>
    </source>
</evidence>